<gene>
    <name evidence="2" type="ORF">EPI10_001061</name>
</gene>
<proteinExistence type="predicted"/>
<reference evidence="3" key="1">
    <citation type="journal article" date="2019" name="Plant Biotechnol. J.">
        <title>Genome sequencing of the Australian wild diploid species Gossypium australe highlights disease resistance and delayed gland morphogenesis.</title>
        <authorList>
            <person name="Cai Y."/>
            <person name="Cai X."/>
            <person name="Wang Q."/>
            <person name="Wang P."/>
            <person name="Zhang Y."/>
            <person name="Cai C."/>
            <person name="Xu Y."/>
            <person name="Wang K."/>
            <person name="Zhou Z."/>
            <person name="Wang C."/>
            <person name="Geng S."/>
            <person name="Li B."/>
            <person name="Dong Q."/>
            <person name="Hou Y."/>
            <person name="Wang H."/>
            <person name="Ai P."/>
            <person name="Liu Z."/>
            <person name="Yi F."/>
            <person name="Sun M."/>
            <person name="An G."/>
            <person name="Cheng J."/>
            <person name="Zhang Y."/>
            <person name="Shi Q."/>
            <person name="Xie Y."/>
            <person name="Shi X."/>
            <person name="Chang Y."/>
            <person name="Huang F."/>
            <person name="Chen Y."/>
            <person name="Hong S."/>
            <person name="Mi L."/>
            <person name="Sun Q."/>
            <person name="Zhang L."/>
            <person name="Zhou B."/>
            <person name="Peng R."/>
            <person name="Zhang X."/>
            <person name="Liu F."/>
        </authorList>
    </citation>
    <scope>NUCLEOTIDE SEQUENCE [LARGE SCALE GENOMIC DNA]</scope>
    <source>
        <strain evidence="3">cv. PA1801</strain>
    </source>
</reference>
<dbReference type="PANTHER" id="PTHR15503">
    <property type="entry name" value="LDOC1 RELATED"/>
    <property type="match status" value="1"/>
</dbReference>
<evidence type="ECO:0000313" key="2">
    <source>
        <dbReference type="EMBL" id="KAA3465928.1"/>
    </source>
</evidence>
<protein>
    <submittedName>
        <fullName evidence="2">Retrotransposon-like protein</fullName>
    </submittedName>
</protein>
<dbReference type="PANTHER" id="PTHR15503:SF45">
    <property type="entry name" value="RNA-DIRECTED DNA POLYMERASE HOMOLOG"/>
    <property type="match status" value="1"/>
</dbReference>
<dbReference type="SUPFAM" id="SSF56672">
    <property type="entry name" value="DNA/RNA polymerases"/>
    <property type="match status" value="1"/>
</dbReference>
<dbReference type="OrthoDB" id="1735095at2759"/>
<evidence type="ECO:0000256" key="1">
    <source>
        <dbReference type="SAM" id="MobiDB-lite"/>
    </source>
</evidence>
<sequence length="235" mass="27288">MKRGKSSLPHPSSFKKPKDHTFSASRKDSQFTDYKSEGFNKSAMSMASFDGSKMIKKSPKKFQQENRFEMAAKSSLVHESQRKNFCIMSFGALARAYVKKVQMLCLAYIIDIHRSRSEINQVPIVREFLDMFPEELPGMPPKREIEFLIELEPETVLISCTLYRMASLELKELNKKLQDMLSKRFIRPSVSPWGAPILFVKKKVGSIFLSVDYRQLKKVMIKNKYLVLRIEDLFN</sequence>
<dbReference type="Proteomes" id="UP000325315">
    <property type="component" value="Unassembled WGS sequence"/>
</dbReference>
<comment type="caution">
    <text evidence="2">The sequence shown here is derived from an EMBL/GenBank/DDBJ whole genome shotgun (WGS) entry which is preliminary data.</text>
</comment>
<feature type="region of interest" description="Disordered" evidence="1">
    <location>
        <begin position="1"/>
        <end position="29"/>
    </location>
</feature>
<name>A0A5B6V9R8_9ROSI</name>
<dbReference type="InterPro" id="IPR043502">
    <property type="entry name" value="DNA/RNA_pol_sf"/>
</dbReference>
<evidence type="ECO:0000313" key="3">
    <source>
        <dbReference type="Proteomes" id="UP000325315"/>
    </source>
</evidence>
<feature type="compositionally biased region" description="Basic and acidic residues" evidence="1">
    <location>
        <begin position="19"/>
        <end position="29"/>
    </location>
</feature>
<accession>A0A5B6V9R8</accession>
<dbReference type="EMBL" id="SMMG02000007">
    <property type="protein sequence ID" value="KAA3465928.1"/>
    <property type="molecule type" value="Genomic_DNA"/>
</dbReference>
<dbReference type="AlphaFoldDB" id="A0A5B6V9R8"/>
<organism evidence="2 3">
    <name type="scientific">Gossypium australe</name>
    <dbReference type="NCBI Taxonomy" id="47621"/>
    <lineage>
        <taxon>Eukaryota</taxon>
        <taxon>Viridiplantae</taxon>
        <taxon>Streptophyta</taxon>
        <taxon>Embryophyta</taxon>
        <taxon>Tracheophyta</taxon>
        <taxon>Spermatophyta</taxon>
        <taxon>Magnoliopsida</taxon>
        <taxon>eudicotyledons</taxon>
        <taxon>Gunneridae</taxon>
        <taxon>Pentapetalae</taxon>
        <taxon>rosids</taxon>
        <taxon>malvids</taxon>
        <taxon>Malvales</taxon>
        <taxon>Malvaceae</taxon>
        <taxon>Malvoideae</taxon>
        <taxon>Gossypium</taxon>
    </lineage>
</organism>
<keyword evidence="3" id="KW-1185">Reference proteome</keyword>
<dbReference type="Gene3D" id="3.10.10.10">
    <property type="entry name" value="HIV Type 1 Reverse Transcriptase, subunit A, domain 1"/>
    <property type="match status" value="1"/>
</dbReference>
<dbReference type="InterPro" id="IPR032567">
    <property type="entry name" value="RTL1-rel"/>
</dbReference>